<name>A0A1V9A4H7_SACPI</name>
<dbReference type="Gene3D" id="3.40.630.30">
    <property type="match status" value="1"/>
</dbReference>
<dbReference type="InterPro" id="IPR016181">
    <property type="entry name" value="Acyl_CoA_acyltransferase"/>
</dbReference>
<dbReference type="EMBL" id="MWIH01000005">
    <property type="protein sequence ID" value="OQO91950.1"/>
    <property type="molecule type" value="Genomic_DNA"/>
</dbReference>
<keyword evidence="3" id="KW-1185">Reference proteome</keyword>
<dbReference type="SUPFAM" id="SSF55729">
    <property type="entry name" value="Acyl-CoA N-acyltransferases (Nat)"/>
    <property type="match status" value="1"/>
</dbReference>
<reference evidence="2 3" key="1">
    <citation type="submission" date="2017-02" db="EMBL/GenBank/DDBJ databases">
        <title>Draft genome of Saccharomonospora sp. 154.</title>
        <authorList>
            <person name="Alonso-Carmona G.S."/>
            <person name="De La Haba R."/>
            <person name="Vera-Gargallo B."/>
            <person name="Sandoval-Trujillo A.H."/>
            <person name="Ramirez-Duran N."/>
            <person name="Ventosa A."/>
        </authorList>
    </citation>
    <scope>NUCLEOTIDE SEQUENCE [LARGE SCALE GENOMIC DNA]</scope>
    <source>
        <strain evidence="2 3">LRS4.154</strain>
    </source>
</reference>
<protein>
    <submittedName>
        <fullName evidence="2">GNAT family N-acetyltransferase</fullName>
    </submittedName>
</protein>
<dbReference type="STRING" id="1962155.B1813_06610"/>
<proteinExistence type="predicted"/>
<dbReference type="RefSeq" id="WP_081191088.1">
    <property type="nucleotide sequence ID" value="NZ_MWIH01000005.1"/>
</dbReference>
<evidence type="ECO:0000259" key="1">
    <source>
        <dbReference type="PROSITE" id="PS51186"/>
    </source>
</evidence>
<gene>
    <name evidence="2" type="ORF">B1813_06610</name>
</gene>
<dbReference type="CDD" id="cd04301">
    <property type="entry name" value="NAT_SF"/>
    <property type="match status" value="1"/>
</dbReference>
<comment type="caution">
    <text evidence="2">The sequence shown here is derived from an EMBL/GenBank/DDBJ whole genome shotgun (WGS) entry which is preliminary data.</text>
</comment>
<evidence type="ECO:0000313" key="2">
    <source>
        <dbReference type="EMBL" id="OQO91950.1"/>
    </source>
</evidence>
<organism evidence="2 3">
    <name type="scientific">Saccharomonospora piscinae</name>
    <dbReference type="NCBI Taxonomy" id="687388"/>
    <lineage>
        <taxon>Bacteria</taxon>
        <taxon>Bacillati</taxon>
        <taxon>Actinomycetota</taxon>
        <taxon>Actinomycetes</taxon>
        <taxon>Pseudonocardiales</taxon>
        <taxon>Pseudonocardiaceae</taxon>
        <taxon>Saccharomonospora</taxon>
    </lineage>
</organism>
<keyword evidence="2" id="KW-0808">Transferase</keyword>
<dbReference type="GO" id="GO:0016747">
    <property type="term" value="F:acyltransferase activity, transferring groups other than amino-acyl groups"/>
    <property type="evidence" value="ECO:0007669"/>
    <property type="project" value="InterPro"/>
</dbReference>
<dbReference type="AlphaFoldDB" id="A0A1V9A4H7"/>
<accession>A0A1V9A4H7</accession>
<evidence type="ECO:0000313" key="3">
    <source>
        <dbReference type="Proteomes" id="UP000192591"/>
    </source>
</evidence>
<dbReference type="Pfam" id="PF13508">
    <property type="entry name" value="Acetyltransf_7"/>
    <property type="match status" value="1"/>
</dbReference>
<sequence length="288" mass="30834">MRWWDPLLPGTVAAGAGERVTADVPDRGPVSAVLYRARHDGWAALWQPSVVWELAPVSPDPGADGMAALLAALRERVRRERPGPDSACGVTWPSRDLAAATALVAHGFAPYAVLAVREARRADDAHDDAPVRVRPVSGVAAAPELTALWLAEREYALAVGAAIAREGAEGLLAREVRRVLAEGEPVWLAEADGLAVGMALCRPPAPRPRLPDGAWLHVETMSVRPGHRGRGVGRALAAAVHTAAVDGRARGTSVFYSPHNALSSVFWHRQGYRPLWTFWEARPATAAR</sequence>
<dbReference type="Proteomes" id="UP000192591">
    <property type="component" value="Unassembled WGS sequence"/>
</dbReference>
<feature type="domain" description="N-acetyltransferase" evidence="1">
    <location>
        <begin position="131"/>
        <end position="288"/>
    </location>
</feature>
<dbReference type="PROSITE" id="PS51186">
    <property type="entry name" value="GNAT"/>
    <property type="match status" value="1"/>
</dbReference>
<dbReference type="InterPro" id="IPR000182">
    <property type="entry name" value="GNAT_dom"/>
</dbReference>